<reference evidence="8 9" key="1">
    <citation type="journal article" date="2015" name="Genome Biol. Evol.">
        <title>Comparative Genomics of a Bacterivorous Green Alga Reveals Evolutionary Causalities and Consequences of Phago-Mixotrophic Mode of Nutrition.</title>
        <authorList>
            <person name="Burns J.A."/>
            <person name="Paasch A."/>
            <person name="Narechania A."/>
            <person name="Kim E."/>
        </authorList>
    </citation>
    <scope>NUCLEOTIDE SEQUENCE [LARGE SCALE GENOMIC DNA]</scope>
    <source>
        <strain evidence="8 9">PLY_AMNH</strain>
    </source>
</reference>
<name>A0AAE0F5Y9_9CHLO</name>
<keyword evidence="4 5" id="KW-0067">ATP-binding</keyword>
<dbReference type="PROSITE" id="PS00108">
    <property type="entry name" value="PROTEIN_KINASE_ST"/>
    <property type="match status" value="1"/>
</dbReference>
<feature type="compositionally biased region" description="Polar residues" evidence="6">
    <location>
        <begin position="546"/>
        <end position="556"/>
    </location>
</feature>
<organism evidence="8 9">
    <name type="scientific">Cymbomonas tetramitiformis</name>
    <dbReference type="NCBI Taxonomy" id="36881"/>
    <lineage>
        <taxon>Eukaryota</taxon>
        <taxon>Viridiplantae</taxon>
        <taxon>Chlorophyta</taxon>
        <taxon>Pyramimonadophyceae</taxon>
        <taxon>Pyramimonadales</taxon>
        <taxon>Pyramimonadaceae</taxon>
        <taxon>Cymbomonas</taxon>
    </lineage>
</organism>
<dbReference type="GO" id="GO:0004672">
    <property type="term" value="F:protein kinase activity"/>
    <property type="evidence" value="ECO:0007669"/>
    <property type="project" value="InterPro"/>
</dbReference>
<dbReference type="PANTHER" id="PTHR24347">
    <property type="entry name" value="SERINE/THREONINE-PROTEIN KINASE"/>
    <property type="match status" value="1"/>
</dbReference>
<evidence type="ECO:0000256" key="3">
    <source>
        <dbReference type="ARBA" id="ARBA00022777"/>
    </source>
</evidence>
<feature type="region of interest" description="Disordered" evidence="6">
    <location>
        <begin position="457"/>
        <end position="556"/>
    </location>
</feature>
<dbReference type="PROSITE" id="PS00107">
    <property type="entry name" value="PROTEIN_KINASE_ATP"/>
    <property type="match status" value="1"/>
</dbReference>
<dbReference type="Pfam" id="PF00069">
    <property type="entry name" value="Pkinase"/>
    <property type="match status" value="1"/>
</dbReference>
<dbReference type="GO" id="GO:0005524">
    <property type="term" value="F:ATP binding"/>
    <property type="evidence" value="ECO:0007669"/>
    <property type="project" value="UniProtKB-UniRule"/>
</dbReference>
<dbReference type="SMART" id="SM00220">
    <property type="entry name" value="S_TKc"/>
    <property type="match status" value="1"/>
</dbReference>
<evidence type="ECO:0000313" key="9">
    <source>
        <dbReference type="Proteomes" id="UP001190700"/>
    </source>
</evidence>
<evidence type="ECO:0000256" key="1">
    <source>
        <dbReference type="ARBA" id="ARBA00022679"/>
    </source>
</evidence>
<dbReference type="Proteomes" id="UP001190700">
    <property type="component" value="Unassembled WGS sequence"/>
</dbReference>
<feature type="region of interest" description="Disordered" evidence="6">
    <location>
        <begin position="397"/>
        <end position="421"/>
    </location>
</feature>
<evidence type="ECO:0000259" key="7">
    <source>
        <dbReference type="PROSITE" id="PS50011"/>
    </source>
</evidence>
<comment type="caution">
    <text evidence="8">The sequence shown here is derived from an EMBL/GenBank/DDBJ whole genome shotgun (WGS) entry which is preliminary data.</text>
</comment>
<feature type="domain" description="Protein kinase" evidence="7">
    <location>
        <begin position="91"/>
        <end position="360"/>
    </location>
</feature>
<feature type="region of interest" description="Disordered" evidence="6">
    <location>
        <begin position="573"/>
        <end position="594"/>
    </location>
</feature>
<feature type="compositionally biased region" description="Basic and acidic residues" evidence="6">
    <location>
        <begin position="523"/>
        <end position="543"/>
    </location>
</feature>
<dbReference type="SUPFAM" id="SSF56112">
    <property type="entry name" value="Protein kinase-like (PK-like)"/>
    <property type="match status" value="1"/>
</dbReference>
<dbReference type="InterPro" id="IPR017441">
    <property type="entry name" value="Protein_kinase_ATP_BS"/>
</dbReference>
<feature type="region of interest" description="Disordered" evidence="6">
    <location>
        <begin position="44"/>
        <end position="64"/>
    </location>
</feature>
<dbReference type="InterPro" id="IPR008271">
    <property type="entry name" value="Ser/Thr_kinase_AS"/>
</dbReference>
<dbReference type="CDD" id="cd05117">
    <property type="entry name" value="STKc_CAMK"/>
    <property type="match status" value="1"/>
</dbReference>
<evidence type="ECO:0000256" key="2">
    <source>
        <dbReference type="ARBA" id="ARBA00022741"/>
    </source>
</evidence>
<dbReference type="AlphaFoldDB" id="A0AAE0F5Y9"/>
<dbReference type="FunFam" id="1.10.510.10:FF:000571">
    <property type="entry name" value="Maternal embryonic leucine zipper kinase"/>
    <property type="match status" value="1"/>
</dbReference>
<evidence type="ECO:0000256" key="4">
    <source>
        <dbReference type="ARBA" id="ARBA00022840"/>
    </source>
</evidence>
<evidence type="ECO:0000313" key="8">
    <source>
        <dbReference type="EMBL" id="KAK3253013.1"/>
    </source>
</evidence>
<feature type="compositionally biased region" description="Pro residues" evidence="6">
    <location>
        <begin position="500"/>
        <end position="509"/>
    </location>
</feature>
<keyword evidence="3" id="KW-0418">Kinase</keyword>
<sequence length="688" mass="75956">MSAAKSRSFTLGRFFLARRRSFESFKAKGGLSCCNCSCLDEDEDPGVPEAPASRPETTGAPSAPELASINIASKEEWWTRKVTPGTVAAKYELEKVLGKGASSTVREGTNKKTGEKVALKIITIVGRGEKERTKFRDDTLRECEIWGSVHHPGIVNLMEFFIEPLQVVIVMELCKGGNLLDAVLDRGGYSADEASFVFRQLLEGLRYLHAQGVVHRDIKLENLLLRSRGDLSSVKLADMGFAVRTDKHGKFRSMAGTPAYLAPEMVSVIEGWPSAIRSFSSATDMWSAGICLYILLGGYPPFDGDTTKDVFRRVLHEEVDFQGRVWTGLDKSSKVLITKLLTRNASQRLTAAQALREEIVTNAGEFEMRKKKRRSRGEHDEDRLGESFTNLKAYIENNRPIPKSPANLNDSMDSLDDSLDKSQSMKLKSTFLEMQNRHEESHGRHLNESLRRIFATNAARTAPPPTTRLVAKGTAAQVQRDKLLQKHQGHQDAGFQHAPPYQPSAPVPGVPASTSPSTLSVLPKHESFRGPAEDEHQTEDRESAPSPASTSLGKVQAQYSNQEIEHCLPNVANSKAKENEPTTSDMNSTEPPPLTIVRPPPPPTAPGGIGIVEQLLHSYFVLIMESLSDTDLVTRIEELGGRSSTALPSSWVTPLPDAFTLEELDFNNKLSVFTAEEERSAFNKQYTL</sequence>
<feature type="binding site" evidence="5">
    <location>
        <position position="120"/>
    </location>
    <ligand>
        <name>ATP</name>
        <dbReference type="ChEBI" id="CHEBI:30616"/>
    </ligand>
</feature>
<proteinExistence type="predicted"/>
<evidence type="ECO:0000256" key="5">
    <source>
        <dbReference type="PROSITE-ProRule" id="PRU10141"/>
    </source>
</evidence>
<dbReference type="PROSITE" id="PS50011">
    <property type="entry name" value="PROTEIN_KINASE_DOM"/>
    <property type="match status" value="1"/>
</dbReference>
<evidence type="ECO:0000256" key="6">
    <source>
        <dbReference type="SAM" id="MobiDB-lite"/>
    </source>
</evidence>
<protein>
    <recommendedName>
        <fullName evidence="7">Protein kinase domain-containing protein</fullName>
    </recommendedName>
</protein>
<keyword evidence="1" id="KW-0808">Transferase</keyword>
<dbReference type="EMBL" id="LGRX02025049">
    <property type="protein sequence ID" value="KAK3253013.1"/>
    <property type="molecule type" value="Genomic_DNA"/>
</dbReference>
<gene>
    <name evidence="8" type="ORF">CYMTET_37714</name>
</gene>
<keyword evidence="9" id="KW-1185">Reference proteome</keyword>
<dbReference type="InterPro" id="IPR011009">
    <property type="entry name" value="Kinase-like_dom_sf"/>
</dbReference>
<accession>A0AAE0F5Y9</accession>
<dbReference type="InterPro" id="IPR000719">
    <property type="entry name" value="Prot_kinase_dom"/>
</dbReference>
<dbReference type="Gene3D" id="1.10.510.10">
    <property type="entry name" value="Transferase(Phosphotransferase) domain 1"/>
    <property type="match status" value="1"/>
</dbReference>
<keyword evidence="2 5" id="KW-0547">Nucleotide-binding</keyword>